<keyword evidence="8" id="KW-0472">Membrane</keyword>
<keyword evidence="6" id="KW-1133">Transmembrane helix</keyword>
<keyword evidence="7" id="KW-0333">Golgi apparatus</keyword>
<evidence type="ECO:0000313" key="10">
    <source>
        <dbReference type="Proteomes" id="UP000001554"/>
    </source>
</evidence>
<organism evidence="10 11">
    <name type="scientific">Branchiostoma floridae</name>
    <name type="common">Florida lancelet</name>
    <name type="synonym">Amphioxus</name>
    <dbReference type="NCBI Taxonomy" id="7739"/>
    <lineage>
        <taxon>Eukaryota</taxon>
        <taxon>Metazoa</taxon>
        <taxon>Chordata</taxon>
        <taxon>Cephalochordata</taxon>
        <taxon>Leptocardii</taxon>
        <taxon>Amphioxiformes</taxon>
        <taxon>Branchiostomatidae</taxon>
        <taxon>Branchiostoma</taxon>
    </lineage>
</organism>
<comment type="similarity">
    <text evidence="2">Belongs to the galactose-3-O-sulfotransferase family.</text>
</comment>
<accession>A0A9J7LT80</accession>
<dbReference type="Proteomes" id="UP000001554">
    <property type="component" value="Chromosome 1"/>
</dbReference>
<gene>
    <name evidence="11" type="primary">LOC118423622</name>
</gene>
<evidence type="ECO:0000256" key="3">
    <source>
        <dbReference type="ARBA" id="ARBA00022679"/>
    </source>
</evidence>
<dbReference type="GeneID" id="118423622"/>
<dbReference type="GO" id="GO:0009247">
    <property type="term" value="P:glycolipid biosynthetic process"/>
    <property type="evidence" value="ECO:0007669"/>
    <property type="project" value="InterPro"/>
</dbReference>
<dbReference type="OMA" id="PANIICN"/>
<evidence type="ECO:0000256" key="6">
    <source>
        <dbReference type="ARBA" id="ARBA00022989"/>
    </source>
</evidence>
<evidence type="ECO:0000313" key="11">
    <source>
        <dbReference type="RefSeq" id="XP_035687779.1"/>
    </source>
</evidence>
<keyword evidence="4" id="KW-0812">Transmembrane</keyword>
<proteinExistence type="inferred from homology"/>
<dbReference type="Gene3D" id="3.40.50.300">
    <property type="entry name" value="P-loop containing nucleotide triphosphate hydrolases"/>
    <property type="match status" value="1"/>
</dbReference>
<dbReference type="KEGG" id="bfo:118423622"/>
<dbReference type="PANTHER" id="PTHR14647:SF86">
    <property type="entry name" value="GALACTOSE-3-O-SULFOTRANSFERASE"/>
    <property type="match status" value="1"/>
</dbReference>
<keyword evidence="9" id="KW-0325">Glycoprotein</keyword>
<comment type="subcellular location">
    <subcellularLocation>
        <location evidence="1">Golgi apparatus membrane</location>
        <topology evidence="1">Single-pass type II membrane protein</topology>
    </subcellularLocation>
</comment>
<evidence type="ECO:0000256" key="4">
    <source>
        <dbReference type="ARBA" id="ARBA00022692"/>
    </source>
</evidence>
<keyword evidence="5" id="KW-0735">Signal-anchor</keyword>
<dbReference type="PANTHER" id="PTHR14647">
    <property type="entry name" value="GALACTOSE-3-O-SULFOTRANSFERASE"/>
    <property type="match status" value="1"/>
</dbReference>
<evidence type="ECO:0000256" key="1">
    <source>
        <dbReference type="ARBA" id="ARBA00004323"/>
    </source>
</evidence>
<dbReference type="GO" id="GO:0000139">
    <property type="term" value="C:Golgi membrane"/>
    <property type="evidence" value="ECO:0007669"/>
    <property type="project" value="UniProtKB-SubCell"/>
</dbReference>
<reference evidence="11" key="2">
    <citation type="submission" date="2025-08" db="UniProtKB">
        <authorList>
            <consortium name="RefSeq"/>
        </authorList>
    </citation>
    <scope>IDENTIFICATION</scope>
    <source>
        <strain evidence="11">S238N-H82</strain>
        <tissue evidence="11">Testes</tissue>
    </source>
</reference>
<dbReference type="GO" id="GO:0008146">
    <property type="term" value="F:sulfotransferase activity"/>
    <property type="evidence" value="ECO:0000318"/>
    <property type="project" value="GO_Central"/>
</dbReference>
<protein>
    <submittedName>
        <fullName evidence="11">Galactosylceramide sulfotransferase-like</fullName>
    </submittedName>
</protein>
<dbReference type="AlphaFoldDB" id="A0A9J7LT80"/>
<keyword evidence="3" id="KW-0808">Transferase</keyword>
<dbReference type="Pfam" id="PF06990">
    <property type="entry name" value="Gal-3-0_sulfotr"/>
    <property type="match status" value="1"/>
</dbReference>
<dbReference type="RefSeq" id="XP_035687779.1">
    <property type="nucleotide sequence ID" value="XM_035831886.1"/>
</dbReference>
<evidence type="ECO:0000256" key="7">
    <source>
        <dbReference type="ARBA" id="ARBA00023034"/>
    </source>
</evidence>
<evidence type="ECO:0000256" key="2">
    <source>
        <dbReference type="ARBA" id="ARBA00008124"/>
    </source>
</evidence>
<keyword evidence="10" id="KW-1185">Reference proteome</keyword>
<dbReference type="GO" id="GO:0001733">
    <property type="term" value="F:galactosylceramide sulfotransferase activity"/>
    <property type="evidence" value="ECO:0007669"/>
    <property type="project" value="InterPro"/>
</dbReference>
<dbReference type="InterPro" id="IPR027417">
    <property type="entry name" value="P-loop_NTPase"/>
</dbReference>
<dbReference type="OrthoDB" id="514299at2759"/>
<evidence type="ECO:0000256" key="5">
    <source>
        <dbReference type="ARBA" id="ARBA00022968"/>
    </source>
</evidence>
<name>A0A9J7LT80_BRAFL</name>
<evidence type="ECO:0000256" key="9">
    <source>
        <dbReference type="ARBA" id="ARBA00023180"/>
    </source>
</evidence>
<sequence length="359" mass="42149">MSELGGSLDTPHSIFQVDESNAGKCSAKTNIVFLKTHKTAGSTIQNVIMRYGLNKNLTFALPRTGHRFPGFFERSSVLPVNQNKNKTAYNILCHHTRFHYDNMRDLMPNDSVYITAVRSPGKLFQSAFEYFQFRKKFHITKQNALEAFLDDPSYFVGKYSKIRFSRNPVFFDLGYDPYQLESESSIRDAINYVDRIFSLVLVSDYFEESMVLLKHTLCWDVNDVTYFKLNERESTSFQHLTKDMEEKIRQWNKADSMLFDHFNRSLWEKLSHLPFDWKKKVELLKQKNRRLEAECINTRMTTSDIRARTFRFFEPPGVPVVGIVLNESEMRNQTCVHMAKAEIPFTNELKDLYKKSIRK</sequence>
<reference evidence="10" key="1">
    <citation type="journal article" date="2020" name="Nat. Ecol. Evol.">
        <title>Deeply conserved synteny resolves early events in vertebrate evolution.</title>
        <authorList>
            <person name="Simakov O."/>
            <person name="Marletaz F."/>
            <person name="Yue J.X."/>
            <person name="O'Connell B."/>
            <person name="Jenkins J."/>
            <person name="Brandt A."/>
            <person name="Calef R."/>
            <person name="Tung C.H."/>
            <person name="Huang T.K."/>
            <person name="Schmutz J."/>
            <person name="Satoh N."/>
            <person name="Yu J.K."/>
            <person name="Putnam N.H."/>
            <person name="Green R.E."/>
            <person name="Rokhsar D.S."/>
        </authorList>
    </citation>
    <scope>NUCLEOTIDE SEQUENCE [LARGE SCALE GENOMIC DNA]</scope>
    <source>
        <strain evidence="10">S238N-H82</strain>
    </source>
</reference>
<evidence type="ECO:0000256" key="8">
    <source>
        <dbReference type="ARBA" id="ARBA00023136"/>
    </source>
</evidence>
<dbReference type="InterPro" id="IPR009729">
    <property type="entry name" value="Gal-3-0_sulfotransfrase"/>
</dbReference>